<evidence type="ECO:0000313" key="1">
    <source>
        <dbReference type="EMBL" id="TCG03533.1"/>
    </source>
</evidence>
<dbReference type="EMBL" id="MWML01000389">
    <property type="protein sequence ID" value="TCG03533.1"/>
    <property type="molecule type" value="Genomic_DNA"/>
</dbReference>
<name>A0A4R0X0L6_9BURK</name>
<sequence length="63" mass="6969">MEKNIALQIVRSAHHTAQAIANSRPDLSETEQEALYDRVYLGLLEDSVGSMSIGELLDVLAER</sequence>
<dbReference type="Proteomes" id="UP000294200">
    <property type="component" value="Unassembled WGS sequence"/>
</dbReference>
<comment type="caution">
    <text evidence="1">The sequence shown here is derived from an EMBL/GenBank/DDBJ whole genome shotgun (WGS) entry which is preliminary data.</text>
</comment>
<protein>
    <submittedName>
        <fullName evidence="1">Uncharacterized protein</fullName>
    </submittedName>
</protein>
<organism evidence="1 2">
    <name type="scientific">Paraburkholderia steynii</name>
    <dbReference type="NCBI Taxonomy" id="1245441"/>
    <lineage>
        <taxon>Bacteria</taxon>
        <taxon>Pseudomonadati</taxon>
        <taxon>Pseudomonadota</taxon>
        <taxon>Betaproteobacteria</taxon>
        <taxon>Burkholderiales</taxon>
        <taxon>Burkholderiaceae</taxon>
        <taxon>Paraburkholderia</taxon>
    </lineage>
</organism>
<proteinExistence type="predicted"/>
<gene>
    <name evidence="1" type="ORF">BZM27_47840</name>
</gene>
<reference evidence="1 2" key="1">
    <citation type="submission" date="2017-02" db="EMBL/GenBank/DDBJ databases">
        <title>Paraburkholderia sophoroidis sp. nov. and Paraburkholderia steynii sp. nov. rhizobial symbionts of the fynbos legume Hypocalyptus sophoroides.</title>
        <authorList>
            <person name="Steenkamp E.T."/>
            <person name="Beukes C.W."/>
            <person name="Van Zyl E."/>
            <person name="Avontuur J."/>
            <person name="Chan W.Y."/>
            <person name="Hassen A."/>
            <person name="Palmer M."/>
            <person name="Mthombeni L."/>
            <person name="Phalane F."/>
            <person name="Sereme K."/>
            <person name="Venter S.N."/>
        </authorList>
    </citation>
    <scope>NUCLEOTIDE SEQUENCE [LARGE SCALE GENOMIC DNA]</scope>
    <source>
        <strain evidence="1 2">HC1.1ba</strain>
    </source>
</reference>
<accession>A0A4R0X0L6</accession>
<evidence type="ECO:0000313" key="2">
    <source>
        <dbReference type="Proteomes" id="UP000294200"/>
    </source>
</evidence>
<keyword evidence="2" id="KW-1185">Reference proteome</keyword>
<dbReference type="AlphaFoldDB" id="A0A4R0X0L6"/>